<evidence type="ECO:0000313" key="2">
    <source>
        <dbReference type="EMBL" id="VDK49641.1"/>
    </source>
</evidence>
<keyword evidence="3" id="KW-1185">Reference proteome</keyword>
<name>A0A0M3JZN7_ANISI</name>
<protein>
    <submittedName>
        <fullName evidence="2 4">Uncharacterized protein</fullName>
    </submittedName>
</protein>
<dbReference type="WBParaSite" id="ASIM_0001398301-mRNA-1">
    <property type="protein sequence ID" value="ASIM_0001398301-mRNA-1"/>
    <property type="gene ID" value="ASIM_0001398301"/>
</dbReference>
<reference evidence="4" key="1">
    <citation type="submission" date="2017-02" db="UniProtKB">
        <authorList>
            <consortium name="WormBaseParasite"/>
        </authorList>
    </citation>
    <scope>IDENTIFICATION</scope>
</reference>
<reference evidence="2 3" key="2">
    <citation type="submission" date="2018-11" db="EMBL/GenBank/DDBJ databases">
        <authorList>
            <consortium name="Pathogen Informatics"/>
        </authorList>
    </citation>
    <scope>NUCLEOTIDE SEQUENCE [LARGE SCALE GENOMIC DNA]</scope>
</reference>
<evidence type="ECO:0000313" key="3">
    <source>
        <dbReference type="Proteomes" id="UP000267096"/>
    </source>
</evidence>
<feature type="region of interest" description="Disordered" evidence="1">
    <location>
        <begin position="97"/>
        <end position="138"/>
    </location>
</feature>
<evidence type="ECO:0000256" key="1">
    <source>
        <dbReference type="SAM" id="MobiDB-lite"/>
    </source>
</evidence>
<feature type="compositionally biased region" description="Polar residues" evidence="1">
    <location>
        <begin position="97"/>
        <end position="113"/>
    </location>
</feature>
<feature type="region of interest" description="Disordered" evidence="1">
    <location>
        <begin position="65"/>
        <end position="84"/>
    </location>
</feature>
<accession>A0A0M3JZN7</accession>
<dbReference type="OrthoDB" id="10659295at2759"/>
<feature type="compositionally biased region" description="Low complexity" evidence="1">
    <location>
        <begin position="65"/>
        <end position="74"/>
    </location>
</feature>
<gene>
    <name evidence="2" type="ORF">ASIM_LOCUS13411</name>
</gene>
<evidence type="ECO:0000313" key="4">
    <source>
        <dbReference type="WBParaSite" id="ASIM_0001398301-mRNA-1"/>
    </source>
</evidence>
<sequence>MLTSCILTTETAINFGGFGYESSIRYIVPPHSASVCTDIDHFTSTDHCHLDQNHYHHLVVSTSSSSSSSSSSYSPPFQSESRPSDCQFLKINLRQRGSSTIERNGASESTSFIIHQKGDPAQQRTSREDERQRCGRQTKTVKTQTTSCETTDACTEAIAQRLRQMADEFDREFYTEEPTRPFHAILYAFVTFIISTLH</sequence>
<dbReference type="Proteomes" id="UP000267096">
    <property type="component" value="Unassembled WGS sequence"/>
</dbReference>
<dbReference type="EMBL" id="UYRR01031385">
    <property type="protein sequence ID" value="VDK49641.1"/>
    <property type="molecule type" value="Genomic_DNA"/>
</dbReference>
<proteinExistence type="predicted"/>
<organism evidence="4">
    <name type="scientific">Anisakis simplex</name>
    <name type="common">Herring worm</name>
    <dbReference type="NCBI Taxonomy" id="6269"/>
    <lineage>
        <taxon>Eukaryota</taxon>
        <taxon>Metazoa</taxon>
        <taxon>Ecdysozoa</taxon>
        <taxon>Nematoda</taxon>
        <taxon>Chromadorea</taxon>
        <taxon>Rhabditida</taxon>
        <taxon>Spirurina</taxon>
        <taxon>Ascaridomorpha</taxon>
        <taxon>Ascaridoidea</taxon>
        <taxon>Anisakidae</taxon>
        <taxon>Anisakis</taxon>
        <taxon>Anisakis simplex complex</taxon>
    </lineage>
</organism>
<dbReference type="AlphaFoldDB" id="A0A0M3JZN7"/>